<dbReference type="InterPro" id="IPR004794">
    <property type="entry name" value="Eubact_RibD"/>
</dbReference>
<evidence type="ECO:0000256" key="2">
    <source>
        <dbReference type="ARBA" id="ARBA00013173"/>
    </source>
</evidence>
<dbReference type="Gene3D" id="3.40.140.10">
    <property type="entry name" value="Cytidine Deaminase, domain 2"/>
    <property type="match status" value="1"/>
</dbReference>
<dbReference type="PROSITE" id="PS51747">
    <property type="entry name" value="CYT_DCMP_DEAMINASES_2"/>
    <property type="match status" value="1"/>
</dbReference>
<dbReference type="Pfam" id="PF00383">
    <property type="entry name" value="dCMP_cyt_deam_1"/>
    <property type="match status" value="1"/>
</dbReference>
<evidence type="ECO:0000259" key="6">
    <source>
        <dbReference type="PROSITE" id="PS51747"/>
    </source>
</evidence>
<comment type="pathway">
    <text evidence="1">Cofactor biosynthesis; riboflavin biosynthesis; 5-amino-6-(D-ribitylamino)uracil from GTP: step 3/4.</text>
</comment>
<dbReference type="GO" id="GO:0009231">
    <property type="term" value="P:riboflavin biosynthetic process"/>
    <property type="evidence" value="ECO:0007669"/>
    <property type="project" value="InterPro"/>
</dbReference>
<reference evidence="7 8" key="1">
    <citation type="journal article" date="2022" name="Nat. Plants">
        <title>Genomes of leafy and leafless Platanthera orchids illuminate the evolution of mycoheterotrophy.</title>
        <authorList>
            <person name="Li M.H."/>
            <person name="Liu K.W."/>
            <person name="Li Z."/>
            <person name="Lu H.C."/>
            <person name="Ye Q.L."/>
            <person name="Zhang D."/>
            <person name="Wang J.Y."/>
            <person name="Li Y.F."/>
            <person name="Zhong Z.M."/>
            <person name="Liu X."/>
            <person name="Yu X."/>
            <person name="Liu D.K."/>
            <person name="Tu X.D."/>
            <person name="Liu B."/>
            <person name="Hao Y."/>
            <person name="Liao X.Y."/>
            <person name="Jiang Y.T."/>
            <person name="Sun W.H."/>
            <person name="Chen J."/>
            <person name="Chen Y.Q."/>
            <person name="Ai Y."/>
            <person name="Zhai J.W."/>
            <person name="Wu S.S."/>
            <person name="Zhou Z."/>
            <person name="Hsiao Y.Y."/>
            <person name="Wu W.L."/>
            <person name="Chen Y.Y."/>
            <person name="Lin Y.F."/>
            <person name="Hsu J.L."/>
            <person name="Li C.Y."/>
            <person name="Wang Z.W."/>
            <person name="Zhao X."/>
            <person name="Zhong W.Y."/>
            <person name="Ma X.K."/>
            <person name="Ma L."/>
            <person name="Huang J."/>
            <person name="Chen G.Z."/>
            <person name="Huang M.Z."/>
            <person name="Huang L."/>
            <person name="Peng D.H."/>
            <person name="Luo Y.B."/>
            <person name="Zou S.Q."/>
            <person name="Chen S.P."/>
            <person name="Lan S."/>
            <person name="Tsai W.C."/>
            <person name="Van de Peer Y."/>
            <person name="Liu Z.J."/>
        </authorList>
    </citation>
    <scope>NUCLEOTIDE SEQUENCE [LARGE SCALE GENOMIC DNA]</scope>
    <source>
        <strain evidence="7">Lor287</strain>
    </source>
</reference>
<dbReference type="EMBL" id="JBBWWQ010000020">
    <property type="protein sequence ID" value="KAK8916434.1"/>
    <property type="molecule type" value="Genomic_DNA"/>
</dbReference>
<dbReference type="InterPro" id="IPR050765">
    <property type="entry name" value="Riboflavin_Biosynth_HTPR"/>
</dbReference>
<proteinExistence type="predicted"/>
<dbReference type="InterPro" id="IPR012816">
    <property type="entry name" value="NADAR"/>
</dbReference>
<dbReference type="Pfam" id="PF01872">
    <property type="entry name" value="RibD_C"/>
    <property type="match status" value="1"/>
</dbReference>
<dbReference type="EC" id="1.1.1.193" evidence="2"/>
<dbReference type="PANTHER" id="PTHR38011">
    <property type="entry name" value="DIHYDROFOLATE REDUCTASE FAMILY PROTEIN (AFU_ORTHOLOGUE AFUA_8G06820)"/>
    <property type="match status" value="1"/>
</dbReference>
<keyword evidence="3" id="KW-0521">NADP</keyword>
<dbReference type="Gene3D" id="1.10.357.40">
    <property type="entry name" value="YbiA-like"/>
    <property type="match status" value="1"/>
</dbReference>
<evidence type="ECO:0000256" key="3">
    <source>
        <dbReference type="ARBA" id="ARBA00022857"/>
    </source>
</evidence>
<dbReference type="InterPro" id="IPR024072">
    <property type="entry name" value="DHFR-like_dom_sf"/>
</dbReference>
<dbReference type="Gene3D" id="3.40.430.10">
    <property type="entry name" value="Dihydrofolate Reductase, subunit A"/>
    <property type="match status" value="1"/>
</dbReference>
<dbReference type="PANTHER" id="PTHR38011:SF7">
    <property type="entry name" value="2,5-DIAMINO-6-RIBOSYLAMINO-4(3H)-PYRIMIDINONE 5'-PHOSPHATE REDUCTASE"/>
    <property type="match status" value="1"/>
</dbReference>
<dbReference type="NCBIfam" id="TIGR02464">
    <property type="entry name" value="ribofla_fusion"/>
    <property type="match status" value="1"/>
</dbReference>
<dbReference type="InterPro" id="IPR016193">
    <property type="entry name" value="Cytidine_deaminase-like"/>
</dbReference>
<evidence type="ECO:0000313" key="8">
    <source>
        <dbReference type="Proteomes" id="UP001418222"/>
    </source>
</evidence>
<dbReference type="InterPro" id="IPR002125">
    <property type="entry name" value="CMP_dCMP_dom"/>
</dbReference>
<dbReference type="CDD" id="cd01284">
    <property type="entry name" value="Riboflavin_deaminase-reductase"/>
    <property type="match status" value="1"/>
</dbReference>
<keyword evidence="5" id="KW-0511">Multifunctional enzyme</keyword>
<protein>
    <recommendedName>
        <fullName evidence="2">5-amino-6-(5-phosphoribosylamino)uracil reductase</fullName>
        <ecNumber evidence="2">1.1.1.193</ecNumber>
    </recommendedName>
</protein>
<keyword evidence="4" id="KW-0560">Oxidoreductase</keyword>
<dbReference type="GO" id="GO:0008835">
    <property type="term" value="F:diaminohydroxyphosphoribosylaminopyrimidine deaminase activity"/>
    <property type="evidence" value="ECO:0007669"/>
    <property type="project" value="InterPro"/>
</dbReference>
<dbReference type="SUPFAM" id="SSF143990">
    <property type="entry name" value="YbiA-like"/>
    <property type="match status" value="1"/>
</dbReference>
<dbReference type="NCBIfam" id="TIGR00326">
    <property type="entry name" value="eubact_ribD"/>
    <property type="match status" value="1"/>
</dbReference>
<dbReference type="Proteomes" id="UP001418222">
    <property type="component" value="Unassembled WGS sequence"/>
</dbReference>
<dbReference type="InterPro" id="IPR037238">
    <property type="entry name" value="YbiA-like_sf"/>
</dbReference>
<evidence type="ECO:0000313" key="7">
    <source>
        <dbReference type="EMBL" id="KAK8916434.1"/>
    </source>
</evidence>
<sequence length="620" mass="67994">MALLSSFIAIPTSPYFGAHTPCRIPRQIWSAASSAQDNVLLQRSAEAADRSAGHTAPHPNFGCVIAASGEVVGEGFLYAQGTKCAELQAVEAAKELARGATAYLNMEPGDCYGDETPVSSLVQAGISRVVVGIRNPLGHLRGKAINALRNEGIQVEVVGEELPSKKMEMALKSCLVVNAPLLYRAAFRVPFSVLKYAMTLDVDGQCLPFCDSGKIAASSGDASWVSSKLSRGRVFELRGRSDAIVVGGNTVRRDDPRLTARNGGYHVPARVVMSKSLNLPEEANLWNTDNAYTIVATQRGARKDFQEKLAKKGVEVVEFDMLNPRDVMEYCYSRGYLSILWECGGELAAPAIASGVIHKVYAFIAPKIIGGRGAPSPVGELGMIQMSQALDLIDVSREVLDVKNAFLHGDLEEEIGPDILISGFLQPIPDMSPVIPSIDETAVLDPTVSPFESKIIFFYKTWDPFGAFSNFSPHFIWLPDETGDSFLWPTVEHYYQAQKFMGIDKPLAKDFIQQIKRARSPEEAARIGRKVQKERSELVHPDWEEMKVDVMHRGLRCKFSIHPHLNSLLRSTVGFILVEASAHDLFWGGGREGEGLNYMGRLLMHVRSEILQEAAADSML</sequence>
<comment type="caution">
    <text evidence="7">The sequence shown here is derived from an EMBL/GenBank/DDBJ whole genome shotgun (WGS) entry which is preliminary data.</text>
</comment>
<dbReference type="Pfam" id="PF08719">
    <property type="entry name" value="NADAR"/>
    <property type="match status" value="1"/>
</dbReference>
<dbReference type="AlphaFoldDB" id="A0AAP0AVJ1"/>
<accession>A0AAP0AVJ1</accession>
<evidence type="ECO:0000256" key="5">
    <source>
        <dbReference type="ARBA" id="ARBA00023268"/>
    </source>
</evidence>
<dbReference type="CDD" id="cd15457">
    <property type="entry name" value="NADAR"/>
    <property type="match status" value="1"/>
</dbReference>
<evidence type="ECO:0000256" key="1">
    <source>
        <dbReference type="ARBA" id="ARBA00004910"/>
    </source>
</evidence>
<gene>
    <name evidence="7" type="ORF">KSP39_PZI023334</name>
</gene>
<dbReference type="SUPFAM" id="SSF53597">
    <property type="entry name" value="Dihydrofolate reductase-like"/>
    <property type="match status" value="1"/>
</dbReference>
<dbReference type="GO" id="GO:0008703">
    <property type="term" value="F:5-amino-6-(5-phosphoribosylamino)uracil reductase activity"/>
    <property type="evidence" value="ECO:0007669"/>
    <property type="project" value="UniProtKB-EC"/>
</dbReference>
<dbReference type="SUPFAM" id="SSF53927">
    <property type="entry name" value="Cytidine deaminase-like"/>
    <property type="match status" value="1"/>
</dbReference>
<dbReference type="InterPro" id="IPR002734">
    <property type="entry name" value="RibDG_C"/>
</dbReference>
<evidence type="ECO:0000256" key="4">
    <source>
        <dbReference type="ARBA" id="ARBA00023002"/>
    </source>
</evidence>
<organism evidence="7 8">
    <name type="scientific">Platanthera zijinensis</name>
    <dbReference type="NCBI Taxonomy" id="2320716"/>
    <lineage>
        <taxon>Eukaryota</taxon>
        <taxon>Viridiplantae</taxon>
        <taxon>Streptophyta</taxon>
        <taxon>Embryophyta</taxon>
        <taxon>Tracheophyta</taxon>
        <taxon>Spermatophyta</taxon>
        <taxon>Magnoliopsida</taxon>
        <taxon>Liliopsida</taxon>
        <taxon>Asparagales</taxon>
        <taxon>Orchidaceae</taxon>
        <taxon>Orchidoideae</taxon>
        <taxon>Orchideae</taxon>
        <taxon>Orchidinae</taxon>
        <taxon>Platanthera</taxon>
    </lineage>
</organism>
<name>A0AAP0AVJ1_9ASPA</name>
<feature type="domain" description="CMP/dCMP-type deaminase" evidence="6">
    <location>
        <begin position="35"/>
        <end position="156"/>
    </location>
</feature>
<keyword evidence="8" id="KW-1185">Reference proteome</keyword>